<dbReference type="GO" id="GO:0051903">
    <property type="term" value="F:S-(hydroxymethyl)glutathione dehydrogenase [NAD(P)+] activity"/>
    <property type="evidence" value="ECO:0007669"/>
    <property type="project" value="TreeGrafter"/>
</dbReference>
<dbReference type="EC" id="1.1.1.90" evidence="9"/>
<dbReference type="InterPro" id="IPR013149">
    <property type="entry name" value="ADH-like_C"/>
</dbReference>
<dbReference type="InterPro" id="IPR002328">
    <property type="entry name" value="ADH_Zn_CS"/>
</dbReference>
<dbReference type="PANTHER" id="PTHR43880">
    <property type="entry name" value="ALCOHOL DEHYDROGENASE"/>
    <property type="match status" value="1"/>
</dbReference>
<accession>A0A3S4VBY9</accession>
<keyword evidence="5 9" id="KW-0560">Oxidoreductase</keyword>
<dbReference type="FunFam" id="3.40.50.720:FF:000003">
    <property type="entry name" value="S-(hydroxymethyl)glutathione dehydrogenase"/>
    <property type="match status" value="1"/>
</dbReference>
<dbReference type="RefSeq" id="WP_126334131.1">
    <property type="nucleotide sequence ID" value="NZ_AP022604.1"/>
</dbReference>
<dbReference type="PROSITE" id="PS00059">
    <property type="entry name" value="ADH_ZINC"/>
    <property type="match status" value="1"/>
</dbReference>
<dbReference type="SUPFAM" id="SSF51735">
    <property type="entry name" value="NAD(P)-binding Rossmann-fold domains"/>
    <property type="match status" value="1"/>
</dbReference>
<dbReference type="CDD" id="cd08278">
    <property type="entry name" value="benzyl_alcohol_DH"/>
    <property type="match status" value="1"/>
</dbReference>
<evidence type="ECO:0000256" key="1">
    <source>
        <dbReference type="ARBA" id="ARBA00001947"/>
    </source>
</evidence>
<dbReference type="Proteomes" id="UP000282551">
    <property type="component" value="Chromosome"/>
</dbReference>
<dbReference type="Gene3D" id="3.90.180.10">
    <property type="entry name" value="Medium-chain alcohol dehydrogenases, catalytic domain"/>
    <property type="match status" value="1"/>
</dbReference>
<dbReference type="InterPro" id="IPR020843">
    <property type="entry name" value="ER"/>
</dbReference>
<dbReference type="SMART" id="SM00829">
    <property type="entry name" value="PKS_ER"/>
    <property type="match status" value="1"/>
</dbReference>
<name>A0A3S4VBY9_MYCCI</name>
<dbReference type="Gene3D" id="3.40.50.720">
    <property type="entry name" value="NAD(P)-binding Rossmann-like Domain"/>
    <property type="match status" value="1"/>
</dbReference>
<feature type="domain" description="Enoyl reductase (ER)" evidence="8">
    <location>
        <begin position="10"/>
        <end position="361"/>
    </location>
</feature>
<dbReference type="OrthoDB" id="334894at2"/>
<keyword evidence="3 7" id="KW-0479">Metal-binding</keyword>
<dbReference type="GO" id="GO:0046294">
    <property type="term" value="P:formaldehyde catabolic process"/>
    <property type="evidence" value="ECO:0007669"/>
    <property type="project" value="TreeGrafter"/>
</dbReference>
<proteinExistence type="inferred from homology"/>
<evidence type="ECO:0000313" key="9">
    <source>
        <dbReference type="EMBL" id="VEG48311.1"/>
    </source>
</evidence>
<evidence type="ECO:0000256" key="7">
    <source>
        <dbReference type="RuleBase" id="RU361277"/>
    </source>
</evidence>
<keyword evidence="4 7" id="KW-0862">Zinc</keyword>
<dbReference type="GO" id="GO:0008270">
    <property type="term" value="F:zinc ion binding"/>
    <property type="evidence" value="ECO:0007669"/>
    <property type="project" value="InterPro"/>
</dbReference>
<comment type="cofactor">
    <cofactor evidence="1 7">
        <name>Zn(2+)</name>
        <dbReference type="ChEBI" id="CHEBI:29105"/>
    </cofactor>
</comment>
<dbReference type="Pfam" id="PF00107">
    <property type="entry name" value="ADH_zinc_N"/>
    <property type="match status" value="1"/>
</dbReference>
<evidence type="ECO:0000256" key="3">
    <source>
        <dbReference type="ARBA" id="ARBA00022723"/>
    </source>
</evidence>
<dbReference type="AlphaFoldDB" id="A0A3S4VBY9"/>
<dbReference type="InterPro" id="IPR036291">
    <property type="entry name" value="NAD(P)-bd_dom_sf"/>
</dbReference>
<evidence type="ECO:0000259" key="8">
    <source>
        <dbReference type="SMART" id="SM00829"/>
    </source>
</evidence>
<dbReference type="GO" id="GO:0005829">
    <property type="term" value="C:cytosol"/>
    <property type="evidence" value="ECO:0007669"/>
    <property type="project" value="TreeGrafter"/>
</dbReference>
<dbReference type="GO" id="GO:0018456">
    <property type="term" value="F:aryl-alcohol dehydrogenase (NAD+) activity"/>
    <property type="evidence" value="ECO:0007669"/>
    <property type="project" value="UniProtKB-EC"/>
</dbReference>
<keyword evidence="6" id="KW-0520">NAD</keyword>
<keyword evidence="10" id="KW-1185">Reference proteome</keyword>
<protein>
    <submittedName>
        <fullName evidence="9">Zn-dependent alcohol dehydrogenase, class III</fullName>
        <ecNumber evidence="9">1.1.1.90</ecNumber>
    </submittedName>
</protein>
<dbReference type="InterPro" id="IPR011032">
    <property type="entry name" value="GroES-like_sf"/>
</dbReference>
<evidence type="ECO:0000256" key="2">
    <source>
        <dbReference type="ARBA" id="ARBA00008072"/>
    </source>
</evidence>
<dbReference type="InterPro" id="IPR013154">
    <property type="entry name" value="ADH-like_N"/>
</dbReference>
<sequence>MRIQAAVLRGEASPFTIEELELADPGAHQVRVRIVGAGHCHTDVLPRAGAGFGPPPIVLGHEGAGVVEAVGEAVQTVAVGDHVVLSFDSCGHCVNCRAAHPAYCDTFLERNLVGQGVGGAAPLTDSAGAPVAGRWFGQSSFASHAVVDARNAVVVDKELPLELLGPLGCGVQTGAGAVLEVLRIRPGEHIVITGTGAVGLSAVMAAKVAGAGRIIAVDLNPERLALARELGATDTITAGQGDLTAQIREIVPAGPQYGLDTTGLPTVIAAALESLAARGTLGTVGVQQGDLAIGPLTLTVGRTITGILEGDADPRTFIPTLIELWRSGRFPFDRLVETFPLSEINTAEQRALAGEIIKPVLLPGS</sequence>
<dbReference type="EMBL" id="LR134355">
    <property type="protein sequence ID" value="VEG48311.1"/>
    <property type="molecule type" value="Genomic_DNA"/>
</dbReference>
<gene>
    <name evidence="9" type="primary">xylB_2</name>
    <name evidence="9" type="ORF">NCTC10485_02605</name>
</gene>
<evidence type="ECO:0000256" key="5">
    <source>
        <dbReference type="ARBA" id="ARBA00023002"/>
    </source>
</evidence>
<dbReference type="PANTHER" id="PTHR43880:SF12">
    <property type="entry name" value="ALCOHOL DEHYDROGENASE CLASS-3"/>
    <property type="match status" value="1"/>
</dbReference>
<dbReference type="Pfam" id="PF08240">
    <property type="entry name" value="ADH_N"/>
    <property type="match status" value="1"/>
</dbReference>
<comment type="similarity">
    <text evidence="2 7">Belongs to the zinc-containing alcohol dehydrogenase family.</text>
</comment>
<evidence type="ECO:0000313" key="10">
    <source>
        <dbReference type="Proteomes" id="UP000282551"/>
    </source>
</evidence>
<organism evidence="9 10">
    <name type="scientific">Mycolicibacterium chitae</name>
    <name type="common">Mycobacterium chitae</name>
    <dbReference type="NCBI Taxonomy" id="1792"/>
    <lineage>
        <taxon>Bacteria</taxon>
        <taxon>Bacillati</taxon>
        <taxon>Actinomycetota</taxon>
        <taxon>Actinomycetes</taxon>
        <taxon>Mycobacteriales</taxon>
        <taxon>Mycobacteriaceae</taxon>
        <taxon>Mycolicibacterium</taxon>
    </lineage>
</organism>
<evidence type="ECO:0000256" key="6">
    <source>
        <dbReference type="ARBA" id="ARBA00023027"/>
    </source>
</evidence>
<evidence type="ECO:0000256" key="4">
    <source>
        <dbReference type="ARBA" id="ARBA00022833"/>
    </source>
</evidence>
<dbReference type="SUPFAM" id="SSF50129">
    <property type="entry name" value="GroES-like"/>
    <property type="match status" value="1"/>
</dbReference>
<reference evidence="9 10" key="1">
    <citation type="submission" date="2018-12" db="EMBL/GenBank/DDBJ databases">
        <authorList>
            <consortium name="Pathogen Informatics"/>
        </authorList>
    </citation>
    <scope>NUCLEOTIDE SEQUENCE [LARGE SCALE GENOMIC DNA]</scope>
    <source>
        <strain evidence="9 10">NCTC10485</strain>
    </source>
</reference>